<dbReference type="EMBL" id="JAJSOW010000002">
    <property type="protein sequence ID" value="KAI9198331.1"/>
    <property type="molecule type" value="Genomic_DNA"/>
</dbReference>
<accession>A0AAD5JFD4</accession>
<reference evidence="2 3" key="1">
    <citation type="journal article" date="2022" name="Plant J.">
        <title>Strategies of tolerance reflected in two North American maple genomes.</title>
        <authorList>
            <person name="McEvoy S.L."/>
            <person name="Sezen U.U."/>
            <person name="Trouern-Trend A."/>
            <person name="McMahon S.M."/>
            <person name="Schaberg P.G."/>
            <person name="Yang J."/>
            <person name="Wegrzyn J.L."/>
            <person name="Swenson N.G."/>
        </authorList>
    </citation>
    <scope>NUCLEOTIDE SEQUENCE [LARGE SCALE GENOMIC DNA]</scope>
    <source>
        <strain evidence="2">91603</strain>
    </source>
</reference>
<evidence type="ECO:0000259" key="1">
    <source>
        <dbReference type="Pfam" id="PF13456"/>
    </source>
</evidence>
<dbReference type="AlphaFoldDB" id="A0AAD5JFD4"/>
<name>A0AAD5JFD4_ACENE</name>
<organism evidence="2 3">
    <name type="scientific">Acer negundo</name>
    <name type="common">Box elder</name>
    <dbReference type="NCBI Taxonomy" id="4023"/>
    <lineage>
        <taxon>Eukaryota</taxon>
        <taxon>Viridiplantae</taxon>
        <taxon>Streptophyta</taxon>
        <taxon>Embryophyta</taxon>
        <taxon>Tracheophyta</taxon>
        <taxon>Spermatophyta</taxon>
        <taxon>Magnoliopsida</taxon>
        <taxon>eudicotyledons</taxon>
        <taxon>Gunneridae</taxon>
        <taxon>Pentapetalae</taxon>
        <taxon>rosids</taxon>
        <taxon>malvids</taxon>
        <taxon>Sapindales</taxon>
        <taxon>Sapindaceae</taxon>
        <taxon>Hippocastanoideae</taxon>
        <taxon>Acereae</taxon>
        <taxon>Acer</taxon>
    </lineage>
</organism>
<dbReference type="Pfam" id="PF13456">
    <property type="entry name" value="RVT_3"/>
    <property type="match status" value="1"/>
</dbReference>
<gene>
    <name evidence="2" type="ORF">LWI28_014031</name>
</gene>
<evidence type="ECO:0000313" key="3">
    <source>
        <dbReference type="Proteomes" id="UP001064489"/>
    </source>
</evidence>
<comment type="caution">
    <text evidence="2">The sequence shown here is derived from an EMBL/GenBank/DDBJ whole genome shotgun (WGS) entry which is preliminary data.</text>
</comment>
<protein>
    <recommendedName>
        <fullName evidence="1">RNase H type-1 domain-containing protein</fullName>
    </recommendedName>
</protein>
<dbReference type="Proteomes" id="UP001064489">
    <property type="component" value="Chromosome 13"/>
</dbReference>
<feature type="domain" description="RNase H type-1" evidence="1">
    <location>
        <begin position="110"/>
        <end position="149"/>
    </location>
</feature>
<proteinExistence type="predicted"/>
<dbReference type="InterPro" id="IPR002156">
    <property type="entry name" value="RNaseH_domain"/>
</dbReference>
<dbReference type="GO" id="GO:0003676">
    <property type="term" value="F:nucleic acid binding"/>
    <property type="evidence" value="ECO:0007669"/>
    <property type="project" value="InterPro"/>
</dbReference>
<dbReference type="GO" id="GO:0004523">
    <property type="term" value="F:RNA-DNA hybrid ribonuclease activity"/>
    <property type="evidence" value="ECO:0007669"/>
    <property type="project" value="InterPro"/>
</dbReference>
<evidence type="ECO:0000313" key="2">
    <source>
        <dbReference type="EMBL" id="KAI9198331.1"/>
    </source>
</evidence>
<keyword evidence="3" id="KW-1185">Reference proteome</keyword>
<sequence length="162" mass="17595">MTKTCRFSKVVDVDFSVGCGGQNGKEVGDDMLMSGNDAPAVCQKREPYGFGLRQHFGRRKSVSQLRSASIGSRLARLRLALALQLHVVIFWFGLNCLGLEASSVGSFKINCDASFQLRSGKAGVGVIIRNHKGFVVAAKASPVMGCSSVVLWRLKLLWKAFN</sequence>